<comment type="caution">
    <text evidence="13">The sequence shown here is derived from an EMBL/GenBank/DDBJ whole genome shotgun (WGS) entry which is preliminary data.</text>
</comment>
<dbReference type="PANTHER" id="PTHR43834:SF6">
    <property type="entry name" value="GTPASE DER"/>
    <property type="match status" value="1"/>
</dbReference>
<organism evidence="13 14">
    <name type="scientific">Halochromatium salexigens</name>
    <name type="common">Chromatium salexigens</name>
    <dbReference type="NCBI Taxonomy" id="49447"/>
    <lineage>
        <taxon>Bacteria</taxon>
        <taxon>Pseudomonadati</taxon>
        <taxon>Pseudomonadota</taxon>
        <taxon>Gammaproteobacteria</taxon>
        <taxon>Chromatiales</taxon>
        <taxon>Chromatiaceae</taxon>
        <taxon>Halochromatium</taxon>
    </lineage>
</organism>
<gene>
    <name evidence="8" type="primary">der</name>
    <name evidence="13" type="ORF">CCR82_12055</name>
</gene>
<feature type="domain" description="EngA-type G" evidence="12">
    <location>
        <begin position="180"/>
        <end position="353"/>
    </location>
</feature>
<dbReference type="CDD" id="cd01895">
    <property type="entry name" value="EngA2"/>
    <property type="match status" value="1"/>
</dbReference>
<evidence type="ECO:0000256" key="2">
    <source>
        <dbReference type="ARBA" id="ARBA00020953"/>
    </source>
</evidence>
<feature type="binding site" evidence="8">
    <location>
        <begin position="9"/>
        <end position="16"/>
    </location>
    <ligand>
        <name>GTP</name>
        <dbReference type="ChEBI" id="CHEBI:37565"/>
        <label>1</label>
    </ligand>
</feature>
<proteinExistence type="inferred from homology"/>
<dbReference type="GO" id="GO:0042254">
    <property type="term" value="P:ribosome biogenesis"/>
    <property type="evidence" value="ECO:0007669"/>
    <property type="project" value="UniProtKB-KW"/>
</dbReference>
<feature type="compositionally biased region" description="Basic residues" evidence="11">
    <location>
        <begin position="452"/>
        <end position="467"/>
    </location>
</feature>
<dbReference type="Gene3D" id="3.30.300.20">
    <property type="match status" value="1"/>
</dbReference>
<dbReference type="PIRSF" id="PIRSF006485">
    <property type="entry name" value="GTP-binding_EngA"/>
    <property type="match status" value="1"/>
</dbReference>
<evidence type="ECO:0000256" key="6">
    <source>
        <dbReference type="ARBA" id="ARBA00023134"/>
    </source>
</evidence>
<feature type="region of interest" description="Disordered" evidence="11">
    <location>
        <begin position="434"/>
        <end position="467"/>
    </location>
</feature>
<evidence type="ECO:0000256" key="1">
    <source>
        <dbReference type="ARBA" id="ARBA00008279"/>
    </source>
</evidence>
<dbReference type="GO" id="GO:0043022">
    <property type="term" value="F:ribosome binding"/>
    <property type="evidence" value="ECO:0007669"/>
    <property type="project" value="TreeGrafter"/>
</dbReference>
<evidence type="ECO:0000256" key="5">
    <source>
        <dbReference type="ARBA" id="ARBA00022741"/>
    </source>
</evidence>
<dbReference type="AlphaFoldDB" id="A0AAJ0XH17"/>
<evidence type="ECO:0000256" key="7">
    <source>
        <dbReference type="ARBA" id="ARBA00032345"/>
    </source>
</evidence>
<dbReference type="InterPro" id="IPR016484">
    <property type="entry name" value="GTPase_Der"/>
</dbReference>
<feature type="binding site" evidence="8">
    <location>
        <begin position="117"/>
        <end position="120"/>
    </location>
    <ligand>
        <name>GTP</name>
        <dbReference type="ChEBI" id="CHEBI:37565"/>
        <label>1</label>
    </ligand>
</feature>
<dbReference type="InterPro" id="IPR006073">
    <property type="entry name" value="GTP-bd"/>
</dbReference>
<keyword evidence="4 10" id="KW-0677">Repeat</keyword>
<dbReference type="PROSITE" id="PS51712">
    <property type="entry name" value="G_ENGA"/>
    <property type="match status" value="2"/>
</dbReference>
<evidence type="ECO:0000256" key="4">
    <source>
        <dbReference type="ARBA" id="ARBA00022737"/>
    </source>
</evidence>
<dbReference type="Proteomes" id="UP001296967">
    <property type="component" value="Unassembled WGS sequence"/>
</dbReference>
<dbReference type="PRINTS" id="PR00326">
    <property type="entry name" value="GTP1OBG"/>
</dbReference>
<evidence type="ECO:0000256" key="8">
    <source>
        <dbReference type="HAMAP-Rule" id="MF_00195"/>
    </source>
</evidence>
<dbReference type="InterPro" id="IPR027417">
    <property type="entry name" value="P-loop_NTPase"/>
</dbReference>
<keyword evidence="3 8" id="KW-0690">Ribosome biogenesis</keyword>
<accession>A0AAJ0XH17</accession>
<evidence type="ECO:0000256" key="9">
    <source>
        <dbReference type="PROSITE-ProRule" id="PRU01049"/>
    </source>
</evidence>
<dbReference type="PANTHER" id="PTHR43834">
    <property type="entry name" value="GTPASE DER"/>
    <property type="match status" value="1"/>
</dbReference>
<dbReference type="InterPro" id="IPR015946">
    <property type="entry name" value="KH_dom-like_a/b"/>
</dbReference>
<name>A0AAJ0XH17_HALSE</name>
<dbReference type="NCBIfam" id="TIGR03594">
    <property type="entry name" value="GTPase_EngA"/>
    <property type="match status" value="1"/>
</dbReference>
<feature type="binding site" evidence="8">
    <location>
        <begin position="56"/>
        <end position="60"/>
    </location>
    <ligand>
        <name>GTP</name>
        <dbReference type="ChEBI" id="CHEBI:37565"/>
        <label>1</label>
    </ligand>
</feature>
<keyword evidence="5 8" id="KW-0547">Nucleotide-binding</keyword>
<comment type="function">
    <text evidence="8 10">GTPase that plays an essential role in the late steps of ribosome biogenesis.</text>
</comment>
<evidence type="ECO:0000259" key="12">
    <source>
        <dbReference type="PROSITE" id="PS51712"/>
    </source>
</evidence>
<dbReference type="InterPro" id="IPR003593">
    <property type="entry name" value="AAA+_ATPase"/>
</dbReference>
<dbReference type="SMART" id="SM00382">
    <property type="entry name" value="AAA"/>
    <property type="match status" value="2"/>
</dbReference>
<dbReference type="Gene3D" id="3.40.50.300">
    <property type="entry name" value="P-loop containing nucleotide triphosphate hydrolases"/>
    <property type="match status" value="2"/>
</dbReference>
<feature type="binding site" evidence="8">
    <location>
        <begin position="298"/>
        <end position="301"/>
    </location>
    <ligand>
        <name>GTP</name>
        <dbReference type="ChEBI" id="CHEBI:37565"/>
        <label>2</label>
    </ligand>
</feature>
<feature type="domain" description="EngA-type G" evidence="12">
    <location>
        <begin position="3"/>
        <end position="165"/>
    </location>
</feature>
<dbReference type="FunFam" id="3.40.50.300:FF:000040">
    <property type="entry name" value="GTPase Der"/>
    <property type="match status" value="1"/>
</dbReference>
<sequence>MLPVFALVGRPNVGKSTLFNRLTRTRDALVADVPGLTRDRQYGIGRVGPGPYVVVDTGGISGGEGIEALSEQQVRIAITEADHLLFLVDTRDGTTPADLEIAAQLRRTGKPVTLVANKVDHLDWTLAAGELHQLGLGDPQPIAALQGRGVSALISGIFATLPAGEEAACAETEEATTEAVRVAVVGRPNAGKSTLINRLLGEERVVVYDSPGTTRDSIEIPFAVGERQYRLIDTAGMRRRARISEAIEHFSVIKTLQAIEACHVAILVLDAHAGIGEQDATLAAHLIDSGRALVMAVNKWDGLTPDARSALKIAIERRLPFLDFAEQHRISALHGSGVGLLLEAADRAYASAMRTLPTPLLTRLLEDAVGEHAPPLVRGRRIKLRYAHQGGRNPPIIVIHGNQTEALPDSYQRYLIKRLREALRLQGTPLRLELKSGTNPFAGRKNTLTPRQRQKRGRLRAFVKGKR</sequence>
<dbReference type="EMBL" id="NHSF01000059">
    <property type="protein sequence ID" value="MBK5931232.1"/>
    <property type="molecule type" value="Genomic_DNA"/>
</dbReference>
<dbReference type="InterPro" id="IPR032859">
    <property type="entry name" value="KH_dom-like"/>
</dbReference>
<dbReference type="GO" id="GO:0005525">
    <property type="term" value="F:GTP binding"/>
    <property type="evidence" value="ECO:0007669"/>
    <property type="project" value="UniProtKB-UniRule"/>
</dbReference>
<dbReference type="Pfam" id="PF01926">
    <property type="entry name" value="MMR_HSR1"/>
    <property type="match status" value="2"/>
</dbReference>
<feature type="binding site" evidence="8">
    <location>
        <begin position="233"/>
        <end position="237"/>
    </location>
    <ligand>
        <name>GTP</name>
        <dbReference type="ChEBI" id="CHEBI:37565"/>
        <label>2</label>
    </ligand>
</feature>
<evidence type="ECO:0000256" key="3">
    <source>
        <dbReference type="ARBA" id="ARBA00022517"/>
    </source>
</evidence>
<keyword evidence="6 8" id="KW-0342">GTP-binding</keyword>
<evidence type="ECO:0000256" key="10">
    <source>
        <dbReference type="RuleBase" id="RU004481"/>
    </source>
</evidence>
<evidence type="ECO:0000313" key="14">
    <source>
        <dbReference type="Proteomes" id="UP001296967"/>
    </source>
</evidence>
<comment type="subunit">
    <text evidence="8">Associates with the 50S ribosomal subunit.</text>
</comment>
<reference evidence="13" key="2">
    <citation type="journal article" date="2020" name="Microorganisms">
        <title>Osmotic Adaptation and Compatible Solute Biosynthesis of Phototrophic Bacteria as Revealed from Genome Analyses.</title>
        <authorList>
            <person name="Imhoff J.F."/>
            <person name="Rahn T."/>
            <person name="Kunzel S."/>
            <person name="Keller A."/>
            <person name="Neulinger S.C."/>
        </authorList>
    </citation>
    <scope>NUCLEOTIDE SEQUENCE</scope>
    <source>
        <strain evidence="13">DSM 4395</strain>
    </source>
</reference>
<dbReference type="InterPro" id="IPR005225">
    <property type="entry name" value="Small_GTP-bd"/>
</dbReference>
<feature type="binding site" evidence="8">
    <location>
        <begin position="186"/>
        <end position="193"/>
    </location>
    <ligand>
        <name>GTP</name>
        <dbReference type="ChEBI" id="CHEBI:37565"/>
        <label>2</label>
    </ligand>
</feature>
<protein>
    <recommendedName>
        <fullName evidence="2 8">GTPase Der</fullName>
    </recommendedName>
    <alternativeName>
        <fullName evidence="7 8">GTP-binding protein EngA</fullName>
    </alternativeName>
</protein>
<dbReference type="HAMAP" id="MF_00195">
    <property type="entry name" value="GTPase_Der"/>
    <property type="match status" value="1"/>
</dbReference>
<dbReference type="Pfam" id="PF14714">
    <property type="entry name" value="KH_dom-like"/>
    <property type="match status" value="1"/>
</dbReference>
<dbReference type="InterPro" id="IPR031166">
    <property type="entry name" value="G_ENGA"/>
</dbReference>
<comment type="similarity">
    <text evidence="1 8 9 10">Belongs to the TRAFAC class TrmE-Era-EngA-EngB-Septin-like GTPase superfamily. EngA (Der) GTPase family.</text>
</comment>
<dbReference type="FunFam" id="3.30.300.20:FF:000004">
    <property type="entry name" value="GTPase Der"/>
    <property type="match status" value="1"/>
</dbReference>
<evidence type="ECO:0000313" key="13">
    <source>
        <dbReference type="EMBL" id="MBK5931232.1"/>
    </source>
</evidence>
<dbReference type="CDD" id="cd01894">
    <property type="entry name" value="EngA1"/>
    <property type="match status" value="1"/>
</dbReference>
<dbReference type="SUPFAM" id="SSF52540">
    <property type="entry name" value="P-loop containing nucleoside triphosphate hydrolases"/>
    <property type="match status" value="2"/>
</dbReference>
<dbReference type="NCBIfam" id="TIGR00231">
    <property type="entry name" value="small_GTP"/>
    <property type="match status" value="2"/>
</dbReference>
<dbReference type="RefSeq" id="WP_201246030.1">
    <property type="nucleotide sequence ID" value="NZ_NHSF01000059.1"/>
</dbReference>
<evidence type="ECO:0000256" key="11">
    <source>
        <dbReference type="SAM" id="MobiDB-lite"/>
    </source>
</evidence>
<reference evidence="13" key="1">
    <citation type="submission" date="2017-05" db="EMBL/GenBank/DDBJ databases">
        <authorList>
            <person name="Imhoff J.F."/>
            <person name="Rahn T."/>
            <person name="Kuenzel S."/>
            <person name="Neulinger S.C."/>
        </authorList>
    </citation>
    <scope>NUCLEOTIDE SEQUENCE</scope>
    <source>
        <strain evidence="13">DSM 4395</strain>
    </source>
</reference>
<keyword evidence="14" id="KW-1185">Reference proteome</keyword>